<dbReference type="OrthoDB" id="3555028at2759"/>
<proteinExistence type="predicted"/>
<dbReference type="EMBL" id="QKRW01000003">
    <property type="protein sequence ID" value="RAL67397.1"/>
    <property type="molecule type" value="Genomic_DNA"/>
</dbReference>
<name>A0A395J4J7_9HELO</name>
<gene>
    <name evidence="1" type="ORF">DID88_008152</name>
</gene>
<dbReference type="AlphaFoldDB" id="A0A395J4J7"/>
<organism evidence="1 2">
    <name type="scientific">Monilinia fructigena</name>
    <dbReference type="NCBI Taxonomy" id="38457"/>
    <lineage>
        <taxon>Eukaryota</taxon>
        <taxon>Fungi</taxon>
        <taxon>Dikarya</taxon>
        <taxon>Ascomycota</taxon>
        <taxon>Pezizomycotina</taxon>
        <taxon>Leotiomycetes</taxon>
        <taxon>Helotiales</taxon>
        <taxon>Sclerotiniaceae</taxon>
        <taxon>Monilinia</taxon>
    </lineage>
</organism>
<sequence length="73" mass="8083">MSPRANSTEKSDDEKLLIVMLSQWNPLPAINNHKLSAALWIKAGAAAVRWFRFKAKLSKNDGSEAAGNDMKLE</sequence>
<keyword evidence="2" id="KW-1185">Reference proteome</keyword>
<reference evidence="1 2" key="1">
    <citation type="submission" date="2018-06" db="EMBL/GenBank/DDBJ databases">
        <title>Genome Sequence of the Brown Rot Fungal Pathogen Monilinia fructigena.</title>
        <authorList>
            <person name="Landi L."/>
            <person name="De Miccolis Angelini R.M."/>
            <person name="Pollastro S."/>
            <person name="Abate D."/>
            <person name="Faretra F."/>
            <person name="Romanazzi G."/>
        </authorList>
    </citation>
    <scope>NUCLEOTIDE SEQUENCE [LARGE SCALE GENOMIC DNA]</scope>
    <source>
        <strain evidence="1 2">Mfrg269</strain>
    </source>
</reference>
<accession>A0A395J4J7</accession>
<protein>
    <submittedName>
        <fullName evidence="1">Uncharacterized protein</fullName>
    </submittedName>
</protein>
<comment type="caution">
    <text evidence="1">The sequence shown here is derived from an EMBL/GenBank/DDBJ whole genome shotgun (WGS) entry which is preliminary data.</text>
</comment>
<evidence type="ECO:0000313" key="2">
    <source>
        <dbReference type="Proteomes" id="UP000249056"/>
    </source>
</evidence>
<evidence type="ECO:0000313" key="1">
    <source>
        <dbReference type="EMBL" id="RAL67397.1"/>
    </source>
</evidence>
<dbReference type="Proteomes" id="UP000249056">
    <property type="component" value="Unassembled WGS sequence"/>
</dbReference>